<dbReference type="EMBL" id="KZ309379">
    <property type="protein sequence ID" value="KAG8238586.1"/>
    <property type="molecule type" value="Genomic_DNA"/>
</dbReference>
<evidence type="ECO:0000259" key="1">
    <source>
        <dbReference type="Pfam" id="PF17906"/>
    </source>
</evidence>
<dbReference type="Pfam" id="PF17906">
    <property type="entry name" value="HTH_48"/>
    <property type="match status" value="1"/>
</dbReference>
<keyword evidence="3" id="KW-1185">Reference proteome</keyword>
<feature type="domain" description="Mos1 transposase HTH" evidence="1">
    <location>
        <begin position="12"/>
        <end position="58"/>
    </location>
</feature>
<dbReference type="OrthoDB" id="6572822at2759"/>
<evidence type="ECO:0000313" key="3">
    <source>
        <dbReference type="Proteomes" id="UP000792457"/>
    </source>
</evidence>
<sequence length="87" mass="10286">MYVRGTSRNKCEIRSVIRFLTLRNELAASIHWQLVETYGSEVMNRLNVTKWVRLFKEGCTDTHNEERSWRPSVISEELVQQVEKKSS</sequence>
<dbReference type="InterPro" id="IPR041426">
    <property type="entry name" value="Mos1_HTH"/>
</dbReference>
<reference evidence="2" key="1">
    <citation type="submission" date="2013-04" db="EMBL/GenBank/DDBJ databases">
        <authorList>
            <person name="Qu J."/>
            <person name="Murali S.C."/>
            <person name="Bandaranaike D."/>
            <person name="Bellair M."/>
            <person name="Blankenburg K."/>
            <person name="Chao H."/>
            <person name="Dinh H."/>
            <person name="Doddapaneni H."/>
            <person name="Downs B."/>
            <person name="Dugan-Rocha S."/>
            <person name="Elkadiri S."/>
            <person name="Gnanaolivu R.D."/>
            <person name="Hernandez B."/>
            <person name="Javaid M."/>
            <person name="Jayaseelan J.C."/>
            <person name="Lee S."/>
            <person name="Li M."/>
            <person name="Ming W."/>
            <person name="Munidasa M."/>
            <person name="Muniz J."/>
            <person name="Nguyen L."/>
            <person name="Ongeri F."/>
            <person name="Osuji N."/>
            <person name="Pu L.-L."/>
            <person name="Puazo M."/>
            <person name="Qu C."/>
            <person name="Quiroz J."/>
            <person name="Raj R."/>
            <person name="Weissenberger G."/>
            <person name="Xin Y."/>
            <person name="Zou X."/>
            <person name="Han Y."/>
            <person name="Richards S."/>
            <person name="Worley K."/>
            <person name="Muzny D."/>
            <person name="Gibbs R."/>
        </authorList>
    </citation>
    <scope>NUCLEOTIDE SEQUENCE</scope>
    <source>
        <strain evidence="2">Sampled in the wild</strain>
    </source>
</reference>
<dbReference type="PANTHER" id="PTHR46060">
    <property type="entry name" value="MARINER MOS1 TRANSPOSASE-LIKE PROTEIN"/>
    <property type="match status" value="1"/>
</dbReference>
<dbReference type="Proteomes" id="UP000792457">
    <property type="component" value="Unassembled WGS sequence"/>
</dbReference>
<accession>A0A8K0KRL7</accession>
<dbReference type="PANTHER" id="PTHR46060:SF1">
    <property type="entry name" value="MARINER MOS1 TRANSPOSASE-LIKE PROTEIN"/>
    <property type="match status" value="1"/>
</dbReference>
<dbReference type="AlphaFoldDB" id="A0A8K0KRL7"/>
<protein>
    <recommendedName>
        <fullName evidence="1">Mos1 transposase HTH domain-containing protein</fullName>
    </recommendedName>
</protein>
<gene>
    <name evidence="2" type="ORF">J437_LFUL017934</name>
</gene>
<reference evidence="2" key="2">
    <citation type="submission" date="2017-10" db="EMBL/GenBank/DDBJ databases">
        <title>Ladona fulva Genome sequencing and assembly.</title>
        <authorList>
            <person name="Murali S."/>
            <person name="Richards S."/>
            <person name="Bandaranaike D."/>
            <person name="Bellair M."/>
            <person name="Blankenburg K."/>
            <person name="Chao H."/>
            <person name="Dinh H."/>
            <person name="Doddapaneni H."/>
            <person name="Dugan-Rocha S."/>
            <person name="Elkadiri S."/>
            <person name="Gnanaolivu R."/>
            <person name="Hernandez B."/>
            <person name="Skinner E."/>
            <person name="Javaid M."/>
            <person name="Lee S."/>
            <person name="Li M."/>
            <person name="Ming W."/>
            <person name="Munidasa M."/>
            <person name="Muniz J."/>
            <person name="Nguyen L."/>
            <person name="Hughes D."/>
            <person name="Osuji N."/>
            <person name="Pu L.-L."/>
            <person name="Puazo M."/>
            <person name="Qu C."/>
            <person name="Quiroz J."/>
            <person name="Raj R."/>
            <person name="Weissenberger G."/>
            <person name="Xin Y."/>
            <person name="Zou X."/>
            <person name="Han Y."/>
            <person name="Worley K."/>
            <person name="Muzny D."/>
            <person name="Gibbs R."/>
        </authorList>
    </citation>
    <scope>NUCLEOTIDE SEQUENCE</scope>
    <source>
        <strain evidence="2">Sampled in the wild</strain>
    </source>
</reference>
<organism evidence="2 3">
    <name type="scientific">Ladona fulva</name>
    <name type="common">Scarce chaser dragonfly</name>
    <name type="synonym">Libellula fulva</name>
    <dbReference type="NCBI Taxonomy" id="123851"/>
    <lineage>
        <taxon>Eukaryota</taxon>
        <taxon>Metazoa</taxon>
        <taxon>Ecdysozoa</taxon>
        <taxon>Arthropoda</taxon>
        <taxon>Hexapoda</taxon>
        <taxon>Insecta</taxon>
        <taxon>Pterygota</taxon>
        <taxon>Palaeoptera</taxon>
        <taxon>Odonata</taxon>
        <taxon>Epiprocta</taxon>
        <taxon>Anisoptera</taxon>
        <taxon>Libelluloidea</taxon>
        <taxon>Libellulidae</taxon>
        <taxon>Ladona</taxon>
    </lineage>
</organism>
<comment type="caution">
    <text evidence="2">The sequence shown here is derived from an EMBL/GenBank/DDBJ whole genome shotgun (WGS) entry which is preliminary data.</text>
</comment>
<proteinExistence type="predicted"/>
<evidence type="ECO:0000313" key="2">
    <source>
        <dbReference type="EMBL" id="KAG8238586.1"/>
    </source>
</evidence>
<dbReference type="InterPro" id="IPR052709">
    <property type="entry name" value="Transposase-MT_Hybrid"/>
</dbReference>
<name>A0A8K0KRL7_LADFU</name>